<dbReference type="AlphaFoldDB" id="A0A6C0P7J8"/>
<dbReference type="GO" id="GO:0009401">
    <property type="term" value="P:phosphoenolpyruvate-dependent sugar phosphotransferase system"/>
    <property type="evidence" value="ECO:0007669"/>
    <property type="project" value="UniProtKB-KW"/>
</dbReference>
<evidence type="ECO:0000256" key="15">
    <source>
        <dbReference type="ARBA" id="ARBA00022842"/>
    </source>
</evidence>
<dbReference type="Proteomes" id="UP000479114">
    <property type="component" value="Chromosome"/>
</dbReference>
<feature type="domain" description="PEP-utilising enzyme C-terminal" evidence="22">
    <location>
        <begin position="259"/>
        <end position="539"/>
    </location>
</feature>
<dbReference type="SUPFAM" id="SSF51621">
    <property type="entry name" value="Phosphoenolpyruvate/pyruvate domain"/>
    <property type="match status" value="1"/>
</dbReference>
<evidence type="ECO:0000259" key="22">
    <source>
        <dbReference type="Pfam" id="PF02896"/>
    </source>
</evidence>
<keyword evidence="13 17" id="KW-0479">Metal-binding</keyword>
<dbReference type="InterPro" id="IPR024692">
    <property type="entry name" value="PTS_EI"/>
</dbReference>
<dbReference type="InterPro" id="IPR040442">
    <property type="entry name" value="Pyrv_kinase-like_dom_sf"/>
</dbReference>
<sequence>MIQGIGASSGIAIGKAFVLPNWEWDLPEQKIDVGDLAREFDRLYEGIRTSKVEIEQMKDELREAVGPEESYIFDAHLAILDDPVFMNEIQGIIQRQYKAAEVAVKEAIDHFVTMFDLLDDEYMKERALDIKDVGNRLLKHLLGAPEITLPSDTQPFILIAKELSPSQLAHLNPSHVLGIATLAGSTISHSSIMARALGVPLVVGIESKLEETIQTGDMLIIDGGLGIVHLHPEQPLIDLYTGKQIMQSEKKQQLKGIISFKPVTQDGKEMELSANISSLKELNVALNSGANGVGLFRTEFLYMDRSRLPREEEQVEVYRSVAEKLHPKPLIIRTLDIGGDKQLDYFELPEEDNPFLGYRAIRICLDKTDLFKTQLRAILRASHCGNVKIMYPLISSVDEVRAANKLLQACKDELRAEGVPFSEEIEVGIMIELPAAVVIADMLAEEVDFFSIGTNDLIQFTLAVDRMNEQISHLYEPFHPSVLRMIKLTVEAAKRKGVHVGVCGEMAGDLKALPIWLALDVDELSMSAHSILPVKERLLALRQQEARKLFDRLLTCSTSAEIHALLELKPSEEQKAEAYPDVYRSS</sequence>
<dbReference type="GO" id="GO:0005737">
    <property type="term" value="C:cytoplasm"/>
    <property type="evidence" value="ECO:0007669"/>
    <property type="project" value="UniProtKB-SubCell"/>
</dbReference>
<comment type="catalytic activity">
    <reaction evidence="1 17">
        <text>L-histidyl-[protein] + phosphoenolpyruvate = N(pros)-phospho-L-histidyl-[protein] + pyruvate</text>
        <dbReference type="Rhea" id="RHEA:23880"/>
        <dbReference type="Rhea" id="RHEA-COMP:9745"/>
        <dbReference type="Rhea" id="RHEA-COMP:9746"/>
        <dbReference type="ChEBI" id="CHEBI:15361"/>
        <dbReference type="ChEBI" id="CHEBI:29979"/>
        <dbReference type="ChEBI" id="CHEBI:58702"/>
        <dbReference type="ChEBI" id="CHEBI:64837"/>
        <dbReference type="EC" id="2.7.3.9"/>
    </reaction>
</comment>
<feature type="binding site" evidence="19">
    <location>
        <position position="466"/>
    </location>
    <ligand>
        <name>phosphoenolpyruvate</name>
        <dbReference type="ChEBI" id="CHEBI:58702"/>
    </ligand>
</feature>
<proteinExistence type="inferred from homology"/>
<comment type="cofactor">
    <cofactor evidence="2 17 20">
        <name>Mg(2+)</name>
        <dbReference type="ChEBI" id="CHEBI:18420"/>
    </cofactor>
</comment>
<dbReference type="PRINTS" id="PR01736">
    <property type="entry name" value="PHPHTRNFRASE"/>
</dbReference>
<keyword evidence="8 17" id="KW-0813">Transport</keyword>
<dbReference type="RefSeq" id="WP_162644346.1">
    <property type="nucleotide sequence ID" value="NZ_CP048286.1"/>
</dbReference>
<feature type="active site" description="Proton donor" evidence="18">
    <location>
        <position position="503"/>
    </location>
</feature>
<organism evidence="24 25">
    <name type="scientific">Paenibacillus rhizovicinus</name>
    <dbReference type="NCBI Taxonomy" id="2704463"/>
    <lineage>
        <taxon>Bacteria</taxon>
        <taxon>Bacillati</taxon>
        <taxon>Bacillota</taxon>
        <taxon>Bacilli</taxon>
        <taxon>Bacillales</taxon>
        <taxon>Paenibacillaceae</taxon>
        <taxon>Paenibacillus</taxon>
    </lineage>
</organism>
<evidence type="ECO:0000256" key="12">
    <source>
        <dbReference type="ARBA" id="ARBA00022683"/>
    </source>
</evidence>
<dbReference type="InterPro" id="IPR023151">
    <property type="entry name" value="PEP_util_CS"/>
</dbReference>
<evidence type="ECO:0000259" key="23">
    <source>
        <dbReference type="Pfam" id="PF05524"/>
    </source>
</evidence>
<evidence type="ECO:0000256" key="7">
    <source>
        <dbReference type="ARBA" id="ARBA00016544"/>
    </source>
</evidence>
<dbReference type="Pfam" id="PF02896">
    <property type="entry name" value="PEP-utilizers_C"/>
    <property type="match status" value="1"/>
</dbReference>
<dbReference type="NCBIfam" id="TIGR01417">
    <property type="entry name" value="PTS_I_fam"/>
    <property type="match status" value="1"/>
</dbReference>
<dbReference type="Gene3D" id="3.20.20.60">
    <property type="entry name" value="Phosphoenolpyruvate-binding domains"/>
    <property type="match status" value="1"/>
</dbReference>
<feature type="binding site" evidence="19">
    <location>
        <position position="297"/>
    </location>
    <ligand>
        <name>phosphoenolpyruvate</name>
        <dbReference type="ChEBI" id="CHEBI:58702"/>
    </ligand>
</feature>
<dbReference type="GO" id="GO:0016301">
    <property type="term" value="F:kinase activity"/>
    <property type="evidence" value="ECO:0007669"/>
    <property type="project" value="UniProtKB-KW"/>
</dbReference>
<dbReference type="InterPro" id="IPR008279">
    <property type="entry name" value="PEP-util_enz_mobile_dom"/>
</dbReference>
<evidence type="ECO:0000256" key="5">
    <source>
        <dbReference type="ARBA" id="ARBA00007837"/>
    </source>
</evidence>
<evidence type="ECO:0000256" key="11">
    <source>
        <dbReference type="ARBA" id="ARBA00022679"/>
    </source>
</evidence>
<evidence type="ECO:0000256" key="3">
    <source>
        <dbReference type="ARBA" id="ARBA00002728"/>
    </source>
</evidence>
<accession>A0A6C0P7J8</accession>
<keyword evidence="12 17" id="KW-0598">Phosphotransferase system</keyword>
<evidence type="ECO:0000256" key="19">
    <source>
        <dbReference type="PIRSR" id="PIRSR000732-2"/>
    </source>
</evidence>
<comment type="function">
    <text evidence="3 17">General (non sugar-specific) component of the phosphoenolpyruvate-dependent sugar phosphotransferase system (sugar PTS). This major carbohydrate active-transport system catalyzes the phosphorylation of incoming sugar substrates concomitantly with their translocation across the cell membrane. Enzyme I transfers the phosphoryl group from phosphoenolpyruvate (PEP) to the phosphoryl carrier protein (HPr).</text>
</comment>
<dbReference type="Pfam" id="PF05524">
    <property type="entry name" value="PEP-utilisers_N"/>
    <property type="match status" value="1"/>
</dbReference>
<evidence type="ECO:0000259" key="21">
    <source>
        <dbReference type="Pfam" id="PF00391"/>
    </source>
</evidence>
<dbReference type="InterPro" id="IPR036618">
    <property type="entry name" value="PtsI_HPr-bd_sf"/>
</dbReference>
<dbReference type="InterPro" id="IPR050499">
    <property type="entry name" value="PEP-utilizing_PTS_enzyme"/>
</dbReference>
<keyword evidence="9 17" id="KW-0963">Cytoplasm</keyword>
<evidence type="ECO:0000256" key="1">
    <source>
        <dbReference type="ARBA" id="ARBA00000683"/>
    </source>
</evidence>
<comment type="similarity">
    <text evidence="5 17">Belongs to the PEP-utilizing enzyme family.</text>
</comment>
<feature type="binding site" evidence="20">
    <location>
        <position position="456"/>
    </location>
    <ligand>
        <name>Mg(2+)</name>
        <dbReference type="ChEBI" id="CHEBI:18420"/>
    </ligand>
</feature>
<dbReference type="Gene3D" id="3.50.30.10">
    <property type="entry name" value="Phosphohistidine domain"/>
    <property type="match status" value="1"/>
</dbReference>
<evidence type="ECO:0000256" key="16">
    <source>
        <dbReference type="ARBA" id="ARBA00033235"/>
    </source>
</evidence>
<evidence type="ECO:0000256" key="9">
    <source>
        <dbReference type="ARBA" id="ARBA00022490"/>
    </source>
</evidence>
<evidence type="ECO:0000256" key="18">
    <source>
        <dbReference type="PIRSR" id="PIRSR000732-1"/>
    </source>
</evidence>
<feature type="binding site" evidence="20">
    <location>
        <position position="432"/>
    </location>
    <ligand>
        <name>Mg(2+)</name>
        <dbReference type="ChEBI" id="CHEBI:18420"/>
    </ligand>
</feature>
<evidence type="ECO:0000256" key="10">
    <source>
        <dbReference type="ARBA" id="ARBA00022597"/>
    </source>
</evidence>
<dbReference type="GO" id="GO:0046872">
    <property type="term" value="F:metal ion binding"/>
    <property type="evidence" value="ECO:0007669"/>
    <property type="project" value="UniProtKB-KW"/>
</dbReference>
<feature type="binding site" evidence="19">
    <location>
        <begin position="455"/>
        <end position="456"/>
    </location>
    <ligand>
        <name>phosphoenolpyruvate</name>
        <dbReference type="ChEBI" id="CHEBI:58702"/>
    </ligand>
</feature>
<comment type="subcellular location">
    <subcellularLocation>
        <location evidence="4 17">Cytoplasm</location>
    </subcellularLocation>
</comment>
<name>A0A6C0P7J8_9BACL</name>
<keyword evidence="14 17" id="KW-0418">Kinase</keyword>
<evidence type="ECO:0000256" key="8">
    <source>
        <dbReference type="ARBA" id="ARBA00022448"/>
    </source>
</evidence>
<dbReference type="InterPro" id="IPR006318">
    <property type="entry name" value="PTS_EI-like"/>
</dbReference>
<dbReference type="InterPro" id="IPR008731">
    <property type="entry name" value="PTS_EIN"/>
</dbReference>
<dbReference type="SUPFAM" id="SSF47831">
    <property type="entry name" value="Enzyme I of the PEP:sugar phosphotransferase system HPr-binding (sub)domain"/>
    <property type="match status" value="1"/>
</dbReference>
<evidence type="ECO:0000256" key="6">
    <source>
        <dbReference type="ARBA" id="ARBA00012232"/>
    </source>
</evidence>
<feature type="domain" description="Phosphotransferase system enzyme I N-terminal" evidence="23">
    <location>
        <begin position="3"/>
        <end position="126"/>
    </location>
</feature>
<keyword evidence="10 17" id="KW-0762">Sugar transport</keyword>
<evidence type="ECO:0000256" key="17">
    <source>
        <dbReference type="PIRNR" id="PIRNR000732"/>
    </source>
</evidence>
<keyword evidence="15 17" id="KW-0460">Magnesium</keyword>
<keyword evidence="11 17" id="KW-0808">Transferase</keyword>
<evidence type="ECO:0000256" key="13">
    <source>
        <dbReference type="ARBA" id="ARBA00022723"/>
    </source>
</evidence>
<evidence type="ECO:0000256" key="2">
    <source>
        <dbReference type="ARBA" id="ARBA00001946"/>
    </source>
</evidence>
<dbReference type="PANTHER" id="PTHR46244">
    <property type="entry name" value="PHOSPHOENOLPYRUVATE-PROTEIN PHOSPHOTRANSFERASE"/>
    <property type="match status" value="1"/>
</dbReference>
<dbReference type="InterPro" id="IPR036637">
    <property type="entry name" value="Phosphohistidine_dom_sf"/>
</dbReference>
<protein>
    <recommendedName>
        <fullName evidence="7 17">Phosphoenolpyruvate-protein phosphotransferase</fullName>
        <ecNumber evidence="6 17">2.7.3.9</ecNumber>
    </recommendedName>
    <alternativeName>
        <fullName evidence="16 17">Phosphotransferase system, enzyme I</fullName>
    </alternativeName>
</protein>
<evidence type="ECO:0000313" key="24">
    <source>
        <dbReference type="EMBL" id="QHW34355.1"/>
    </source>
</evidence>
<keyword evidence="25" id="KW-1185">Reference proteome</keyword>
<dbReference type="KEGG" id="prz:GZH47_28560"/>
<dbReference type="EC" id="2.7.3.9" evidence="6 17"/>
<dbReference type="InterPro" id="IPR000121">
    <property type="entry name" value="PEP_util_C"/>
</dbReference>
<gene>
    <name evidence="24" type="primary">ptsP</name>
    <name evidence="24" type="ORF">GZH47_28560</name>
</gene>
<dbReference type="PANTHER" id="PTHR46244:SF3">
    <property type="entry name" value="PHOSPHOENOLPYRUVATE-PROTEIN PHOSPHOTRANSFERASE"/>
    <property type="match status" value="1"/>
</dbReference>
<dbReference type="GO" id="GO:0008965">
    <property type="term" value="F:phosphoenolpyruvate-protein phosphotransferase activity"/>
    <property type="evidence" value="ECO:0007669"/>
    <property type="project" value="UniProtKB-EC"/>
</dbReference>
<keyword evidence="24" id="KW-0670">Pyruvate</keyword>
<dbReference type="EMBL" id="CP048286">
    <property type="protein sequence ID" value="QHW34355.1"/>
    <property type="molecule type" value="Genomic_DNA"/>
</dbReference>
<feature type="active site" description="Tele-phosphohistidine intermediate" evidence="18">
    <location>
        <position position="189"/>
    </location>
</feature>
<evidence type="ECO:0000256" key="4">
    <source>
        <dbReference type="ARBA" id="ARBA00004496"/>
    </source>
</evidence>
<dbReference type="SUPFAM" id="SSF52009">
    <property type="entry name" value="Phosphohistidine domain"/>
    <property type="match status" value="1"/>
</dbReference>
<feature type="domain" description="PEP-utilising enzyme mobile" evidence="21">
    <location>
        <begin position="155"/>
        <end position="224"/>
    </location>
</feature>
<dbReference type="Pfam" id="PF00391">
    <property type="entry name" value="PEP-utilizers"/>
    <property type="match status" value="1"/>
</dbReference>
<feature type="binding site" evidence="19">
    <location>
        <position position="333"/>
    </location>
    <ligand>
        <name>phosphoenolpyruvate</name>
        <dbReference type="ChEBI" id="CHEBI:58702"/>
    </ligand>
</feature>
<dbReference type="PROSITE" id="PS00742">
    <property type="entry name" value="PEP_ENZYMES_2"/>
    <property type="match status" value="1"/>
</dbReference>
<reference evidence="24 25" key="1">
    <citation type="submission" date="2020-02" db="EMBL/GenBank/DDBJ databases">
        <title>Paenibacillus sp. nov., isolated from rhizosphere soil of tomato.</title>
        <authorList>
            <person name="Weon H.-Y."/>
            <person name="Lee S.A."/>
        </authorList>
    </citation>
    <scope>NUCLEOTIDE SEQUENCE [LARGE SCALE GENOMIC DNA]</scope>
    <source>
        <strain evidence="24 25">14171R-81</strain>
    </source>
</reference>
<evidence type="ECO:0000313" key="25">
    <source>
        <dbReference type="Proteomes" id="UP000479114"/>
    </source>
</evidence>
<evidence type="ECO:0000256" key="20">
    <source>
        <dbReference type="PIRSR" id="PIRSR000732-3"/>
    </source>
</evidence>
<dbReference type="PIRSF" id="PIRSF000732">
    <property type="entry name" value="PTS_enzyme_I"/>
    <property type="match status" value="1"/>
</dbReference>
<evidence type="ECO:0000256" key="14">
    <source>
        <dbReference type="ARBA" id="ARBA00022777"/>
    </source>
</evidence>
<dbReference type="Gene3D" id="1.10.274.10">
    <property type="entry name" value="PtsI, HPr-binding domain"/>
    <property type="match status" value="1"/>
</dbReference>
<dbReference type="InterPro" id="IPR015813">
    <property type="entry name" value="Pyrv/PenolPyrv_kinase-like_dom"/>
</dbReference>